<feature type="chain" id="PRO_5045478001" evidence="1">
    <location>
        <begin position="22"/>
        <end position="285"/>
    </location>
</feature>
<protein>
    <submittedName>
        <fullName evidence="2">Uncharacterized protein</fullName>
    </submittedName>
</protein>
<reference evidence="2 3" key="1">
    <citation type="submission" date="2020-05" db="EMBL/GenBank/DDBJ databases">
        <title>Ceratocystis lukuohia genome.</title>
        <authorList>
            <person name="Harrington T.C."/>
            <person name="Kim K."/>
            <person name="Mayers C.G."/>
        </authorList>
    </citation>
    <scope>NUCLEOTIDE SEQUENCE [LARGE SCALE GENOMIC DNA]</scope>
    <source>
        <strain evidence="2 3">C4212</strain>
    </source>
</reference>
<name>A0ABR4ML25_9PEZI</name>
<sequence length="285" mass="32463">MRVSYLLPAGLSLLYFPGCKAASDSQGPARVVGSAEPGTTMMAYPDSSYLNDHGYFRSVRKSGITNIYSQRYNPDSVEPVLQLYYDADNKAIIFYDNNLYVERYGSDIWFDAEDIRETTPSQIPDKNTLRLSEISKAFCNEQGFEVDQLKWIIMDVLDSGTRSTIVSYREKHDLRPKDNIVVTPDDLEFYTDLRTKYYWDAYDMVPGFDIDRIIISRQERLISGSAYPAIVAEMMAFSFKKKVPKDEKASSEPEAVVAQFFDEDSLNAALKVAEDVLETDRKNSL</sequence>
<dbReference type="EMBL" id="JABSNW010000003">
    <property type="protein sequence ID" value="KAL2888939.1"/>
    <property type="molecule type" value="Genomic_DNA"/>
</dbReference>
<dbReference type="Proteomes" id="UP001610728">
    <property type="component" value="Unassembled WGS sequence"/>
</dbReference>
<gene>
    <name evidence="2" type="ORF">HOO65_030440</name>
</gene>
<organism evidence="2 3">
    <name type="scientific">Ceratocystis lukuohia</name>
    <dbReference type="NCBI Taxonomy" id="2019550"/>
    <lineage>
        <taxon>Eukaryota</taxon>
        <taxon>Fungi</taxon>
        <taxon>Dikarya</taxon>
        <taxon>Ascomycota</taxon>
        <taxon>Pezizomycotina</taxon>
        <taxon>Sordariomycetes</taxon>
        <taxon>Hypocreomycetidae</taxon>
        <taxon>Microascales</taxon>
        <taxon>Ceratocystidaceae</taxon>
        <taxon>Ceratocystis</taxon>
    </lineage>
</organism>
<evidence type="ECO:0000313" key="3">
    <source>
        <dbReference type="Proteomes" id="UP001610728"/>
    </source>
</evidence>
<evidence type="ECO:0000256" key="1">
    <source>
        <dbReference type="SAM" id="SignalP"/>
    </source>
</evidence>
<evidence type="ECO:0000313" key="2">
    <source>
        <dbReference type="EMBL" id="KAL2888939.1"/>
    </source>
</evidence>
<accession>A0ABR4ML25</accession>
<keyword evidence="1" id="KW-0732">Signal</keyword>
<keyword evidence="3" id="KW-1185">Reference proteome</keyword>
<proteinExistence type="predicted"/>
<comment type="caution">
    <text evidence="2">The sequence shown here is derived from an EMBL/GenBank/DDBJ whole genome shotgun (WGS) entry which is preliminary data.</text>
</comment>
<dbReference type="RefSeq" id="XP_070860119.1">
    <property type="nucleotide sequence ID" value="XM_071000410.1"/>
</dbReference>
<feature type="signal peptide" evidence="1">
    <location>
        <begin position="1"/>
        <end position="21"/>
    </location>
</feature>
<dbReference type="GeneID" id="98117257"/>